<sequence length="165" mass="17492">MVRLYAARAMVPAVATDCSRWTNISRDEFMEDADEELVAEADDLARRLLRGLGLPWNSQPLYLFGIRSGGDGTTASTRPGWCLHPGGTVSLKRPGCASAVPYKLSADDLNVVRRLRTHVCGDGFGGPAAAAPRGPAAAAGARGREAADIMAQLAALTQRLQELMA</sequence>
<dbReference type="AlphaFoldDB" id="A0A836C7S2"/>
<dbReference type="EMBL" id="JAEHOE010000001">
    <property type="protein sequence ID" value="KAG2502062.1"/>
    <property type="molecule type" value="Genomic_DNA"/>
</dbReference>
<evidence type="ECO:0000313" key="2">
    <source>
        <dbReference type="Proteomes" id="UP000612055"/>
    </source>
</evidence>
<dbReference type="Proteomes" id="UP000612055">
    <property type="component" value="Unassembled WGS sequence"/>
</dbReference>
<protein>
    <submittedName>
        <fullName evidence="1">Uncharacterized protein</fullName>
    </submittedName>
</protein>
<gene>
    <name evidence="1" type="ORF">HYH03_000556</name>
</gene>
<evidence type="ECO:0000313" key="1">
    <source>
        <dbReference type="EMBL" id="KAG2502062.1"/>
    </source>
</evidence>
<proteinExistence type="predicted"/>
<name>A0A836C7S2_9CHLO</name>
<reference evidence="1" key="1">
    <citation type="journal article" date="2020" name="bioRxiv">
        <title>Comparative genomics of Chlamydomonas.</title>
        <authorList>
            <person name="Craig R.J."/>
            <person name="Hasan A.R."/>
            <person name="Ness R.W."/>
            <person name="Keightley P.D."/>
        </authorList>
    </citation>
    <scope>NUCLEOTIDE SEQUENCE</scope>
    <source>
        <strain evidence="1">CCAP 11/70</strain>
    </source>
</reference>
<keyword evidence="2" id="KW-1185">Reference proteome</keyword>
<organism evidence="1 2">
    <name type="scientific">Edaphochlamys debaryana</name>
    <dbReference type="NCBI Taxonomy" id="47281"/>
    <lineage>
        <taxon>Eukaryota</taxon>
        <taxon>Viridiplantae</taxon>
        <taxon>Chlorophyta</taxon>
        <taxon>core chlorophytes</taxon>
        <taxon>Chlorophyceae</taxon>
        <taxon>CS clade</taxon>
        <taxon>Chlamydomonadales</taxon>
        <taxon>Chlamydomonadales incertae sedis</taxon>
        <taxon>Edaphochlamys</taxon>
    </lineage>
</organism>
<comment type="caution">
    <text evidence="1">The sequence shown here is derived from an EMBL/GenBank/DDBJ whole genome shotgun (WGS) entry which is preliminary data.</text>
</comment>
<accession>A0A836C7S2</accession>